<sequence length="222" mass="25159">MTVPDNETSGAEIQGPRGWRGLRIGKRSRSFSSPTTLSDPGAVLGYIVCKIFAVEGALEKHGWEICRAVTLKDVRNVCRRERAHSRIRIMLKHSFIPDLLDSGQTLCYNSRDSPWWEYRVTVNIPAEILNKIDMFGLVVAHCAITWGRSCLQCYAPNQPLDLWSSASDSLNILSQMACLWGDKDRCKCLFTYPTPRRRHLLCPYALGWEAVEVVMSAEQQLK</sequence>
<accession>A0A4Q9PPS5</accession>
<dbReference type="EMBL" id="ML145153">
    <property type="protein sequence ID" value="TBU56323.1"/>
    <property type="molecule type" value="Genomic_DNA"/>
</dbReference>
<dbReference type="AlphaFoldDB" id="A0A4Q9PPS5"/>
<gene>
    <name evidence="1" type="ORF">BD310DRAFT_907807</name>
</gene>
<evidence type="ECO:0000313" key="1">
    <source>
        <dbReference type="EMBL" id="TBU56323.1"/>
    </source>
</evidence>
<keyword evidence="2" id="KW-1185">Reference proteome</keyword>
<reference evidence="1 2" key="1">
    <citation type="submission" date="2019-01" db="EMBL/GenBank/DDBJ databases">
        <title>Draft genome sequences of three monokaryotic isolates of the white-rot basidiomycete fungus Dichomitus squalens.</title>
        <authorList>
            <consortium name="DOE Joint Genome Institute"/>
            <person name="Lopez S.C."/>
            <person name="Andreopoulos B."/>
            <person name="Pangilinan J."/>
            <person name="Lipzen A."/>
            <person name="Riley R."/>
            <person name="Ahrendt S."/>
            <person name="Ng V."/>
            <person name="Barry K."/>
            <person name="Daum C."/>
            <person name="Grigoriev I.V."/>
            <person name="Hilden K.S."/>
            <person name="Makela M.R."/>
            <person name="de Vries R.P."/>
        </authorList>
    </citation>
    <scope>NUCLEOTIDE SEQUENCE [LARGE SCALE GENOMIC DNA]</scope>
    <source>
        <strain evidence="1 2">CBS 464.89</strain>
    </source>
</reference>
<dbReference type="Proteomes" id="UP000292082">
    <property type="component" value="Unassembled WGS sequence"/>
</dbReference>
<name>A0A4Q9PPS5_9APHY</name>
<protein>
    <submittedName>
        <fullName evidence="1">Uncharacterized protein</fullName>
    </submittedName>
</protein>
<evidence type="ECO:0000313" key="2">
    <source>
        <dbReference type="Proteomes" id="UP000292082"/>
    </source>
</evidence>
<organism evidence="1 2">
    <name type="scientific">Dichomitus squalens</name>
    <dbReference type="NCBI Taxonomy" id="114155"/>
    <lineage>
        <taxon>Eukaryota</taxon>
        <taxon>Fungi</taxon>
        <taxon>Dikarya</taxon>
        <taxon>Basidiomycota</taxon>
        <taxon>Agaricomycotina</taxon>
        <taxon>Agaricomycetes</taxon>
        <taxon>Polyporales</taxon>
        <taxon>Polyporaceae</taxon>
        <taxon>Dichomitus</taxon>
    </lineage>
</organism>
<proteinExistence type="predicted"/>